<feature type="transmembrane region" description="Helical" evidence="7">
    <location>
        <begin position="253"/>
        <end position="273"/>
    </location>
</feature>
<evidence type="ECO:0000256" key="5">
    <source>
        <dbReference type="ARBA" id="ARBA00022989"/>
    </source>
</evidence>
<keyword evidence="6 7" id="KW-0472">Membrane</keyword>
<dbReference type="Pfam" id="PF07690">
    <property type="entry name" value="MFS_1"/>
    <property type="match status" value="1"/>
</dbReference>
<dbReference type="EMBL" id="SRYV01000006">
    <property type="protein sequence ID" value="TGY16067.1"/>
    <property type="molecule type" value="Genomic_DNA"/>
</dbReference>
<feature type="transmembrane region" description="Helical" evidence="7">
    <location>
        <begin position="368"/>
        <end position="389"/>
    </location>
</feature>
<dbReference type="InterPro" id="IPR011701">
    <property type="entry name" value="MFS"/>
</dbReference>
<accession>A0A4S2BM64</accession>
<evidence type="ECO:0000256" key="7">
    <source>
        <dbReference type="SAM" id="Phobius"/>
    </source>
</evidence>
<name>A0A4S2BM64_9LACO</name>
<organism evidence="9 10">
    <name type="scientific">Lactobacillus intestinalis</name>
    <dbReference type="NCBI Taxonomy" id="151781"/>
    <lineage>
        <taxon>Bacteria</taxon>
        <taxon>Bacillati</taxon>
        <taxon>Bacillota</taxon>
        <taxon>Bacilli</taxon>
        <taxon>Lactobacillales</taxon>
        <taxon>Lactobacillaceae</taxon>
        <taxon>Lactobacillus</taxon>
    </lineage>
</organism>
<feature type="transmembrane region" description="Helical" evidence="7">
    <location>
        <begin position="80"/>
        <end position="99"/>
    </location>
</feature>
<evidence type="ECO:0000259" key="8">
    <source>
        <dbReference type="PROSITE" id="PS50850"/>
    </source>
</evidence>
<dbReference type="InterPro" id="IPR020846">
    <property type="entry name" value="MFS_dom"/>
</dbReference>
<proteinExistence type="predicted"/>
<dbReference type="InterPro" id="IPR036259">
    <property type="entry name" value="MFS_trans_sf"/>
</dbReference>
<reference evidence="9 10" key="1">
    <citation type="submission" date="2019-04" db="EMBL/GenBank/DDBJ databases">
        <title>Microbes associate with the intestines of laboratory mice.</title>
        <authorList>
            <person name="Navarre W."/>
            <person name="Wong E."/>
            <person name="Huang K."/>
            <person name="Tropini C."/>
            <person name="Ng K."/>
            <person name="Yu B."/>
        </authorList>
    </citation>
    <scope>NUCLEOTIDE SEQUENCE [LARGE SCALE GENOMIC DNA]</scope>
    <source>
        <strain evidence="9 10">NM61_E11</strain>
    </source>
</reference>
<evidence type="ECO:0000256" key="4">
    <source>
        <dbReference type="ARBA" id="ARBA00022692"/>
    </source>
</evidence>
<dbReference type="GO" id="GO:0022857">
    <property type="term" value="F:transmembrane transporter activity"/>
    <property type="evidence" value="ECO:0007669"/>
    <property type="project" value="InterPro"/>
</dbReference>
<feature type="transmembrane region" description="Helical" evidence="7">
    <location>
        <begin position="167"/>
        <end position="187"/>
    </location>
</feature>
<sequence length="404" mass="44204">MQKPIWKRNLFVLSIAVFIAGIAFSEIMPFLPLYIDTLGHFSHSQLNFWSGIIFSGVYFVSAIVSPWWGKLADKKGRKLMTLRASLGMAIVLGAMGLVQNVWQLLILRMLQGVFSGFVSNANALIATETPKDKSGQALGTMMSFFTAGNLLGPFVGGALASMFSYRITFFITGLLLLIAFFLSLFFVHEEGFKPITEKKLESTRGVIRELQQPKLIFGLLLTTLIIQAANNSINPIVSLYVRQLMHGHGDVVFISGIIAALPGIATFLVASRFGALGDKIGTEKIIVAGFIGATIFFFLTAFVQNTWELGILRFLVGFTDACLFPQVQTMLTKNSPTPVTGRVFSWNQSAMYIGNIIGPLLGSFVSGLSSYSMVFIITAGIVILNLILFKINVVQNLLDNPTKS</sequence>
<keyword evidence="4 7" id="KW-0812">Transmembrane</keyword>
<gene>
    <name evidence="9" type="ORF">E5351_04430</name>
</gene>
<dbReference type="PROSITE" id="PS50850">
    <property type="entry name" value="MFS"/>
    <property type="match status" value="1"/>
</dbReference>
<dbReference type="Gene3D" id="1.20.1250.20">
    <property type="entry name" value="MFS general substrate transporter like domains"/>
    <property type="match status" value="2"/>
</dbReference>
<feature type="domain" description="Major facilitator superfamily (MFS) profile" evidence="8">
    <location>
        <begin position="9"/>
        <end position="397"/>
    </location>
</feature>
<dbReference type="CDD" id="cd17391">
    <property type="entry name" value="MFS_MdtG_MDR_like"/>
    <property type="match status" value="1"/>
</dbReference>
<dbReference type="PANTHER" id="PTHR43414:SF6">
    <property type="entry name" value="MULTIDRUG RESISTANCE PROTEIN MDTG"/>
    <property type="match status" value="1"/>
</dbReference>
<dbReference type="AlphaFoldDB" id="A0A4S2BM64"/>
<evidence type="ECO:0000256" key="1">
    <source>
        <dbReference type="ARBA" id="ARBA00004651"/>
    </source>
</evidence>
<comment type="caution">
    <text evidence="9">The sequence shown here is derived from an EMBL/GenBank/DDBJ whole genome shotgun (WGS) entry which is preliminary data.</text>
</comment>
<comment type="subcellular location">
    <subcellularLocation>
        <location evidence="1">Cell membrane</location>
        <topology evidence="1">Multi-pass membrane protein</topology>
    </subcellularLocation>
</comment>
<evidence type="ECO:0000256" key="3">
    <source>
        <dbReference type="ARBA" id="ARBA00022475"/>
    </source>
</evidence>
<keyword evidence="5 7" id="KW-1133">Transmembrane helix</keyword>
<evidence type="ECO:0000313" key="9">
    <source>
        <dbReference type="EMBL" id="TGY16067.1"/>
    </source>
</evidence>
<evidence type="ECO:0000256" key="6">
    <source>
        <dbReference type="ARBA" id="ARBA00023136"/>
    </source>
</evidence>
<dbReference type="SUPFAM" id="SSF103473">
    <property type="entry name" value="MFS general substrate transporter"/>
    <property type="match status" value="1"/>
</dbReference>
<keyword evidence="2" id="KW-0813">Transport</keyword>
<protein>
    <submittedName>
        <fullName evidence="9">MFS transporter</fullName>
    </submittedName>
</protein>
<dbReference type="PRINTS" id="PR01035">
    <property type="entry name" value="TCRTETA"/>
</dbReference>
<dbReference type="Proteomes" id="UP000309117">
    <property type="component" value="Unassembled WGS sequence"/>
</dbReference>
<feature type="transmembrane region" description="Helical" evidence="7">
    <location>
        <begin position="285"/>
        <end position="303"/>
    </location>
</feature>
<evidence type="ECO:0000256" key="2">
    <source>
        <dbReference type="ARBA" id="ARBA00022448"/>
    </source>
</evidence>
<keyword evidence="3" id="KW-1003">Cell membrane</keyword>
<dbReference type="InterPro" id="IPR001958">
    <property type="entry name" value="Tet-R_TetA/multi-R_MdtG-like"/>
</dbReference>
<dbReference type="PANTHER" id="PTHR43414">
    <property type="entry name" value="MULTIDRUG RESISTANCE PROTEIN MDTG"/>
    <property type="match status" value="1"/>
</dbReference>
<evidence type="ECO:0000313" key="10">
    <source>
        <dbReference type="Proteomes" id="UP000309117"/>
    </source>
</evidence>
<feature type="transmembrane region" description="Helical" evidence="7">
    <location>
        <begin position="49"/>
        <end position="68"/>
    </location>
</feature>
<dbReference type="RefSeq" id="WP_004045217.1">
    <property type="nucleotide sequence ID" value="NZ_AQFR02000003.1"/>
</dbReference>
<feature type="transmembrane region" description="Helical" evidence="7">
    <location>
        <begin position="137"/>
        <end position="161"/>
    </location>
</feature>
<dbReference type="GO" id="GO:0005886">
    <property type="term" value="C:plasma membrane"/>
    <property type="evidence" value="ECO:0007669"/>
    <property type="project" value="UniProtKB-SubCell"/>
</dbReference>